<organism evidence="2 3">
    <name type="scientific">Deinococcus radiotolerans</name>
    <dbReference type="NCBI Taxonomy" id="1309407"/>
    <lineage>
        <taxon>Bacteria</taxon>
        <taxon>Thermotogati</taxon>
        <taxon>Deinococcota</taxon>
        <taxon>Deinococci</taxon>
        <taxon>Deinococcales</taxon>
        <taxon>Deinococcaceae</taxon>
        <taxon>Deinococcus</taxon>
    </lineage>
</organism>
<dbReference type="SUPFAM" id="SSF51695">
    <property type="entry name" value="PLC-like phosphodiesterases"/>
    <property type="match status" value="1"/>
</dbReference>
<dbReference type="Gene3D" id="2.60.270.50">
    <property type="match status" value="1"/>
</dbReference>
<accession>A0ABQ2FPJ4</accession>
<name>A0ABQ2FPJ4_9DEIO</name>
<sequence length="413" mass="44369">MAARTAAIPLMNLTDHPLHLTGSSTSHGRWAPPPPTTVNAGATGTFQAESHGVMTGTEGQATYRMGDGQPSFVLHFGHPYVGSNRYDTHLTSTSAPYSFTPTGTTCDGSTFSCVVTPALPSHWRHANLDALGALTPRDLCLPSAHDAGMSALNAHTDCTVLMQSQGVGGQLRQGTRDFDLRPVISGGQYVTRHDSLIDKAGVTTQQGGTGQSVAEITEQINAFTQDNAELIVLNLSHDLNTDAGNSGYPAFTQDEWTALFAQLSQLQQLYRAPDGAADLTQLPLRSFIGAGQAAVVILVEPDGVNLGPYARQGFYPAGAWPTYNTYANTNDLAHMMRDQFSKMQIQPSQGTSFLLSWTSTTRGRSRVPCRPSGNSRIRPTPPSRRSSRTAMGTCSRTFCTRATSPVPSRRIWL</sequence>
<dbReference type="InterPro" id="IPR017946">
    <property type="entry name" value="PLC-like_Pdiesterase_TIM-brl"/>
</dbReference>
<reference evidence="3" key="1">
    <citation type="journal article" date="2019" name="Int. J. Syst. Evol. Microbiol.">
        <title>The Global Catalogue of Microorganisms (GCM) 10K type strain sequencing project: providing services to taxonomists for standard genome sequencing and annotation.</title>
        <authorList>
            <consortium name="The Broad Institute Genomics Platform"/>
            <consortium name="The Broad Institute Genome Sequencing Center for Infectious Disease"/>
            <person name="Wu L."/>
            <person name="Ma J."/>
        </authorList>
    </citation>
    <scope>NUCLEOTIDE SEQUENCE [LARGE SCALE GENOMIC DNA]</scope>
    <source>
        <strain evidence="3">JCM 19173</strain>
    </source>
</reference>
<dbReference type="EMBL" id="BMPE01000018">
    <property type="protein sequence ID" value="GGL14069.1"/>
    <property type="molecule type" value="Genomic_DNA"/>
</dbReference>
<feature type="region of interest" description="Disordered" evidence="1">
    <location>
        <begin position="364"/>
        <end position="392"/>
    </location>
</feature>
<dbReference type="Gene3D" id="3.20.20.190">
    <property type="entry name" value="Phosphatidylinositol (PI) phosphodiesterase"/>
    <property type="match status" value="1"/>
</dbReference>
<dbReference type="Proteomes" id="UP000604341">
    <property type="component" value="Unassembled WGS sequence"/>
</dbReference>
<proteinExistence type="predicted"/>
<keyword evidence="3" id="KW-1185">Reference proteome</keyword>
<gene>
    <name evidence="2" type="ORF">GCM10010844_36110</name>
</gene>
<comment type="caution">
    <text evidence="2">The sequence shown here is derived from an EMBL/GenBank/DDBJ whole genome shotgun (WGS) entry which is preliminary data.</text>
</comment>
<evidence type="ECO:0000313" key="2">
    <source>
        <dbReference type="EMBL" id="GGL14069.1"/>
    </source>
</evidence>
<evidence type="ECO:0000256" key="1">
    <source>
        <dbReference type="SAM" id="MobiDB-lite"/>
    </source>
</evidence>
<evidence type="ECO:0008006" key="4">
    <source>
        <dbReference type="Google" id="ProtNLM"/>
    </source>
</evidence>
<evidence type="ECO:0000313" key="3">
    <source>
        <dbReference type="Proteomes" id="UP000604341"/>
    </source>
</evidence>
<protein>
    <recommendedName>
        <fullName evidence="4">PLC-like phosphodiesterase</fullName>
    </recommendedName>
</protein>